<accession>A0ABQ0KX95</accession>
<evidence type="ECO:0000313" key="2">
    <source>
        <dbReference type="EMBL" id="GAT43532.1"/>
    </source>
</evidence>
<keyword evidence="3" id="KW-1185">Reference proteome</keyword>
<reference evidence="2" key="1">
    <citation type="submission" date="2014-09" db="EMBL/GenBank/DDBJ databases">
        <title>Genome sequence of the luminous mushroom Mycena chlorophos for searching fungal bioluminescence genes.</title>
        <authorList>
            <person name="Tanaka Y."/>
            <person name="Kasuga D."/>
            <person name="Oba Y."/>
            <person name="Hase S."/>
            <person name="Sato K."/>
            <person name="Oba Y."/>
            <person name="Sakakibara Y."/>
        </authorList>
    </citation>
    <scope>NUCLEOTIDE SEQUENCE</scope>
</reference>
<name>A0ABQ0KX95_MYCCL</name>
<feature type="compositionally biased region" description="Polar residues" evidence="1">
    <location>
        <begin position="340"/>
        <end position="350"/>
    </location>
</feature>
<feature type="compositionally biased region" description="Pro residues" evidence="1">
    <location>
        <begin position="47"/>
        <end position="62"/>
    </location>
</feature>
<feature type="region of interest" description="Disordered" evidence="1">
    <location>
        <begin position="208"/>
        <end position="236"/>
    </location>
</feature>
<evidence type="ECO:0000313" key="3">
    <source>
        <dbReference type="Proteomes" id="UP000815677"/>
    </source>
</evidence>
<protein>
    <submittedName>
        <fullName evidence="2">Uncharacterized protein</fullName>
    </submittedName>
</protein>
<sequence>MFGSSWGNNQQPQQGSVFGQFAHVRRDVPQTRRSQSLSSRALAGRSPTPPTPRLPLSHPLPTPDASDPSAYGPSAPAQPRSPAPPQLRALGIYSRYQLSPTPGSNDPGRRSYAIYNDQLEKRLDGRSVTPGLAPNSENPPRMAIWVDGRLLGLTARINKLSGTQAGTATAQIRVLQRPNRAPTESRPVPPPCAPPAARASLLRAVSNTREPYSPCGPRRDRLPTTVARPSSNASGDILNQFKRGQETSMSAATPARTAFAFAFASRSGLTLHAIKANSALRVPDHTSRGWSPSTSTKTPKRRPDSANAKSLHGKLPNSIRTVNSDGASLAYSRFLHKQRQTPQCPTSLETQGKADSLVESGGSIRGDIGCRARSRAESRDATSGMVDVSFWSQQFALKTDLNLWERASARIWLLREAN</sequence>
<gene>
    <name evidence="2" type="ORF">MCHLO_01208</name>
</gene>
<feature type="compositionally biased region" description="Polar residues" evidence="1">
    <location>
        <begin position="288"/>
        <end position="297"/>
    </location>
</feature>
<dbReference type="EMBL" id="DF839145">
    <property type="protein sequence ID" value="GAT43532.1"/>
    <property type="molecule type" value="Genomic_DNA"/>
</dbReference>
<feature type="compositionally biased region" description="Low complexity" evidence="1">
    <location>
        <begin position="32"/>
        <end position="46"/>
    </location>
</feature>
<feature type="region of interest" description="Disordered" evidence="1">
    <location>
        <begin position="282"/>
        <end position="317"/>
    </location>
</feature>
<feature type="compositionally biased region" description="Polar residues" evidence="1">
    <location>
        <begin position="1"/>
        <end position="17"/>
    </location>
</feature>
<dbReference type="Proteomes" id="UP000815677">
    <property type="component" value="Unassembled WGS sequence"/>
</dbReference>
<evidence type="ECO:0000256" key="1">
    <source>
        <dbReference type="SAM" id="MobiDB-lite"/>
    </source>
</evidence>
<feature type="region of interest" description="Disordered" evidence="1">
    <location>
        <begin position="1"/>
        <end position="86"/>
    </location>
</feature>
<feature type="region of interest" description="Disordered" evidence="1">
    <location>
        <begin position="340"/>
        <end position="359"/>
    </location>
</feature>
<organism evidence="2 3">
    <name type="scientific">Mycena chlorophos</name>
    <name type="common">Agaric fungus</name>
    <name type="synonym">Agaricus chlorophos</name>
    <dbReference type="NCBI Taxonomy" id="658473"/>
    <lineage>
        <taxon>Eukaryota</taxon>
        <taxon>Fungi</taxon>
        <taxon>Dikarya</taxon>
        <taxon>Basidiomycota</taxon>
        <taxon>Agaricomycotina</taxon>
        <taxon>Agaricomycetes</taxon>
        <taxon>Agaricomycetidae</taxon>
        <taxon>Agaricales</taxon>
        <taxon>Marasmiineae</taxon>
        <taxon>Mycenaceae</taxon>
        <taxon>Mycena</taxon>
    </lineage>
</organism>
<proteinExistence type="predicted"/>